<name>L1IPB5_GUITC</name>
<accession>L1IPB5</accession>
<feature type="binding site" evidence="2">
    <location>
        <position position="102"/>
    </location>
    <ligand>
        <name>substrate</name>
    </ligand>
</feature>
<reference evidence="4" key="3">
    <citation type="submission" date="2015-06" db="UniProtKB">
        <authorList>
            <consortium name="EnsemblProtists"/>
        </authorList>
    </citation>
    <scope>IDENTIFICATION</scope>
</reference>
<reference evidence="3 5" key="1">
    <citation type="journal article" date="2012" name="Nature">
        <title>Algal genomes reveal evolutionary mosaicism and the fate of nucleomorphs.</title>
        <authorList>
            <consortium name="DOE Joint Genome Institute"/>
            <person name="Curtis B.A."/>
            <person name="Tanifuji G."/>
            <person name="Burki F."/>
            <person name="Gruber A."/>
            <person name="Irimia M."/>
            <person name="Maruyama S."/>
            <person name="Arias M.C."/>
            <person name="Ball S.G."/>
            <person name="Gile G.H."/>
            <person name="Hirakawa Y."/>
            <person name="Hopkins J.F."/>
            <person name="Kuo A."/>
            <person name="Rensing S.A."/>
            <person name="Schmutz J."/>
            <person name="Symeonidi A."/>
            <person name="Elias M."/>
            <person name="Eveleigh R.J."/>
            <person name="Herman E.K."/>
            <person name="Klute M.J."/>
            <person name="Nakayama T."/>
            <person name="Obornik M."/>
            <person name="Reyes-Prieto A."/>
            <person name="Armbrust E.V."/>
            <person name="Aves S.J."/>
            <person name="Beiko R.G."/>
            <person name="Coutinho P."/>
            <person name="Dacks J.B."/>
            <person name="Durnford D.G."/>
            <person name="Fast N.M."/>
            <person name="Green B.R."/>
            <person name="Grisdale C.J."/>
            <person name="Hempel F."/>
            <person name="Henrissat B."/>
            <person name="Hoppner M.P."/>
            <person name="Ishida K."/>
            <person name="Kim E."/>
            <person name="Koreny L."/>
            <person name="Kroth P.G."/>
            <person name="Liu Y."/>
            <person name="Malik S.B."/>
            <person name="Maier U.G."/>
            <person name="McRose D."/>
            <person name="Mock T."/>
            <person name="Neilson J.A."/>
            <person name="Onodera N.T."/>
            <person name="Poole A.M."/>
            <person name="Pritham E.J."/>
            <person name="Richards T.A."/>
            <person name="Rocap G."/>
            <person name="Roy S.W."/>
            <person name="Sarai C."/>
            <person name="Schaack S."/>
            <person name="Shirato S."/>
            <person name="Slamovits C.H."/>
            <person name="Spencer D.F."/>
            <person name="Suzuki S."/>
            <person name="Worden A.Z."/>
            <person name="Zauner S."/>
            <person name="Barry K."/>
            <person name="Bell C."/>
            <person name="Bharti A.K."/>
            <person name="Crow J.A."/>
            <person name="Grimwood J."/>
            <person name="Kramer R."/>
            <person name="Lindquist E."/>
            <person name="Lucas S."/>
            <person name="Salamov A."/>
            <person name="McFadden G.I."/>
            <person name="Lane C.E."/>
            <person name="Keeling P.J."/>
            <person name="Gray M.W."/>
            <person name="Grigoriev I.V."/>
            <person name="Archibald J.M."/>
        </authorList>
    </citation>
    <scope>NUCLEOTIDE SEQUENCE</scope>
    <source>
        <strain evidence="3 5">CCMP2712</strain>
    </source>
</reference>
<dbReference type="InterPro" id="IPR052765">
    <property type="entry name" value="PGM-Related"/>
</dbReference>
<evidence type="ECO:0000256" key="1">
    <source>
        <dbReference type="PIRSR" id="PIRSR613078-1"/>
    </source>
</evidence>
<dbReference type="RefSeq" id="XP_005824704.1">
    <property type="nucleotide sequence ID" value="XM_005824647.1"/>
</dbReference>
<dbReference type="OMA" id="DRITMFS"/>
<dbReference type="HOGENOM" id="CLU_033323_3_1_1"/>
<feature type="binding site" evidence="2">
    <location>
        <begin position="4"/>
        <end position="11"/>
    </location>
    <ligand>
        <name>substrate</name>
    </ligand>
</feature>
<dbReference type="Pfam" id="PF00300">
    <property type="entry name" value="His_Phos_1"/>
    <property type="match status" value="1"/>
</dbReference>
<feature type="active site" description="Tele-phosphohistidine intermediate" evidence="1">
    <location>
        <position position="5"/>
    </location>
</feature>
<dbReference type="InterPro" id="IPR001345">
    <property type="entry name" value="PG/BPGM_mutase_AS"/>
</dbReference>
<feature type="active site" description="Proton donor/acceptor" evidence="1">
    <location>
        <position position="88"/>
    </location>
</feature>
<reference evidence="5" key="2">
    <citation type="submission" date="2012-11" db="EMBL/GenBank/DDBJ databases">
        <authorList>
            <person name="Kuo A."/>
            <person name="Curtis B.A."/>
            <person name="Tanifuji G."/>
            <person name="Burki F."/>
            <person name="Gruber A."/>
            <person name="Irimia M."/>
            <person name="Maruyama S."/>
            <person name="Arias M.C."/>
            <person name="Ball S.G."/>
            <person name="Gile G.H."/>
            <person name="Hirakawa Y."/>
            <person name="Hopkins J.F."/>
            <person name="Rensing S.A."/>
            <person name="Schmutz J."/>
            <person name="Symeonidi A."/>
            <person name="Elias M."/>
            <person name="Eveleigh R.J."/>
            <person name="Herman E.K."/>
            <person name="Klute M.J."/>
            <person name="Nakayama T."/>
            <person name="Obornik M."/>
            <person name="Reyes-Prieto A."/>
            <person name="Armbrust E.V."/>
            <person name="Aves S.J."/>
            <person name="Beiko R.G."/>
            <person name="Coutinho P."/>
            <person name="Dacks J.B."/>
            <person name="Durnford D.G."/>
            <person name="Fast N.M."/>
            <person name="Green B.R."/>
            <person name="Grisdale C."/>
            <person name="Hempe F."/>
            <person name="Henrissat B."/>
            <person name="Hoppner M.P."/>
            <person name="Ishida K.-I."/>
            <person name="Kim E."/>
            <person name="Koreny L."/>
            <person name="Kroth P.G."/>
            <person name="Liu Y."/>
            <person name="Malik S.-B."/>
            <person name="Maier U.G."/>
            <person name="McRose D."/>
            <person name="Mock T."/>
            <person name="Neilson J.A."/>
            <person name="Onodera N.T."/>
            <person name="Poole A.M."/>
            <person name="Pritham E.J."/>
            <person name="Richards T.A."/>
            <person name="Rocap G."/>
            <person name="Roy S.W."/>
            <person name="Sarai C."/>
            <person name="Schaack S."/>
            <person name="Shirato S."/>
            <person name="Slamovits C.H."/>
            <person name="Spencer D.F."/>
            <person name="Suzuki S."/>
            <person name="Worden A.Z."/>
            <person name="Zauner S."/>
            <person name="Barry K."/>
            <person name="Bell C."/>
            <person name="Bharti A.K."/>
            <person name="Crow J.A."/>
            <person name="Grimwood J."/>
            <person name="Kramer R."/>
            <person name="Lindquist E."/>
            <person name="Lucas S."/>
            <person name="Salamov A."/>
            <person name="McFadden G.I."/>
            <person name="Lane C.E."/>
            <person name="Keeling P.J."/>
            <person name="Gray M.W."/>
            <person name="Grigoriev I.V."/>
            <person name="Archibald J.M."/>
        </authorList>
    </citation>
    <scope>NUCLEOTIDE SEQUENCE</scope>
    <source>
        <strain evidence="5">CCMP2712</strain>
    </source>
</reference>
<dbReference type="STRING" id="905079.L1IPB5"/>
<dbReference type="EMBL" id="JH993056">
    <property type="protein sequence ID" value="EKX37724.1"/>
    <property type="molecule type" value="Genomic_DNA"/>
</dbReference>
<dbReference type="CDD" id="cd07067">
    <property type="entry name" value="HP_PGM_like"/>
    <property type="match status" value="1"/>
</dbReference>
<feature type="binding site" evidence="2">
    <location>
        <position position="60"/>
    </location>
    <ligand>
        <name>substrate</name>
    </ligand>
</feature>
<dbReference type="EnsemblProtists" id="EKX37724">
    <property type="protein sequence ID" value="EKX37724"/>
    <property type="gene ID" value="GUITHDRAFT_158572"/>
</dbReference>
<dbReference type="SMART" id="SM00855">
    <property type="entry name" value="PGAM"/>
    <property type="match status" value="1"/>
</dbReference>
<organism evidence="3">
    <name type="scientific">Guillardia theta (strain CCMP2712)</name>
    <name type="common">Cryptophyte</name>
    <dbReference type="NCBI Taxonomy" id="905079"/>
    <lineage>
        <taxon>Eukaryota</taxon>
        <taxon>Cryptophyceae</taxon>
        <taxon>Pyrenomonadales</taxon>
        <taxon>Geminigeraceae</taxon>
        <taxon>Guillardia</taxon>
    </lineage>
</organism>
<dbReference type="SUPFAM" id="SSF53254">
    <property type="entry name" value="Phosphoglycerate mutase-like"/>
    <property type="match status" value="1"/>
</dbReference>
<dbReference type="PANTHER" id="PTHR46192">
    <property type="entry name" value="BROAD-RANGE ACID PHOSPHATASE DET1"/>
    <property type="match status" value="1"/>
</dbReference>
<dbReference type="GeneID" id="17294400"/>
<evidence type="ECO:0000313" key="5">
    <source>
        <dbReference type="Proteomes" id="UP000011087"/>
    </source>
</evidence>
<evidence type="ECO:0000313" key="3">
    <source>
        <dbReference type="EMBL" id="EKX37724.1"/>
    </source>
</evidence>
<evidence type="ECO:0000256" key="2">
    <source>
        <dbReference type="PIRSR" id="PIRSR613078-2"/>
    </source>
</evidence>
<dbReference type="KEGG" id="gtt:GUITHDRAFT_158572"/>
<evidence type="ECO:0000313" key="4">
    <source>
        <dbReference type="EnsemblProtists" id="EKX37724"/>
    </source>
</evidence>
<dbReference type="OrthoDB" id="10261749at2759"/>
<gene>
    <name evidence="3" type="ORF">GUITHDRAFT_158572</name>
</gene>
<protein>
    <recommendedName>
        <fullName evidence="6">Phosphoglycerate mutase</fullName>
    </recommendedName>
</protein>
<evidence type="ECO:0008006" key="6">
    <source>
        <dbReference type="Google" id="ProtNLM"/>
    </source>
</evidence>
<dbReference type="InterPro" id="IPR029033">
    <property type="entry name" value="His_PPase_superfam"/>
</dbReference>
<sequence>MLVRHGESEGNSDDSVYTRVSDWRISLTQRGRQQARAAGHKLKELAGASDVFFYYSPYYRTVQTCEEILQAFNPEQVRGMREEPRMAEQQFGNLQNLTSIKKSKDERHKYGRFFYRFPDGEAGLDVYTRVTSFIDTLRRDHTEEDCTVIIVTHGLALRLFLMAWFQWTVEEFEMTQNPNNCGIGLTPDKDALDWPDEVLDHNKRR</sequence>
<proteinExistence type="predicted"/>
<dbReference type="GO" id="GO:0003824">
    <property type="term" value="F:catalytic activity"/>
    <property type="evidence" value="ECO:0007669"/>
    <property type="project" value="InterPro"/>
</dbReference>
<dbReference type="eggNOG" id="ENOG502QQ8J">
    <property type="taxonomic scope" value="Eukaryota"/>
</dbReference>
<dbReference type="Proteomes" id="UP000011087">
    <property type="component" value="Unassembled WGS sequence"/>
</dbReference>
<keyword evidence="5" id="KW-1185">Reference proteome</keyword>
<dbReference type="PIRSF" id="PIRSF000709">
    <property type="entry name" value="6PFK_2-Ptase"/>
    <property type="match status" value="1"/>
</dbReference>
<dbReference type="Gene3D" id="3.40.50.1240">
    <property type="entry name" value="Phosphoglycerate mutase-like"/>
    <property type="match status" value="1"/>
</dbReference>
<dbReference type="InterPro" id="IPR013078">
    <property type="entry name" value="His_Pase_superF_clade-1"/>
</dbReference>
<dbReference type="PaxDb" id="55529-EKX37724"/>
<dbReference type="PROSITE" id="PS00175">
    <property type="entry name" value="PG_MUTASE"/>
    <property type="match status" value="1"/>
</dbReference>
<dbReference type="AlphaFoldDB" id="L1IPB5"/>